<gene>
    <name evidence="2" type="ORF">ERS852392_00586</name>
</gene>
<feature type="transmembrane region" description="Helical" evidence="1">
    <location>
        <begin position="398"/>
        <end position="419"/>
    </location>
</feature>
<evidence type="ECO:0000313" key="2">
    <source>
        <dbReference type="EMBL" id="CUN51067.1"/>
    </source>
</evidence>
<feature type="transmembrane region" description="Helical" evidence="1">
    <location>
        <begin position="94"/>
        <end position="111"/>
    </location>
</feature>
<name>A0A173XJI5_9FIRM</name>
<dbReference type="AlphaFoldDB" id="A0A173XJI5"/>
<proteinExistence type="predicted"/>
<sequence length="558" mass="63906">MKMKNKEYENTQKGIAKQMLPCILCFVVYLIMLLGVLNRSPGFTDESDNFIGGMVVASGGRMYRDFVSQHMPVMYYICAVLKMLGADSVYEFRLYFYVVLAVMWTFVAMHYKRQFGQIASVETGVFYITNLFTFYTCCILAEQVQSICFVVLLMEFLLFAERKRLDWNNCVMISGAVFLSFGAAFVSVFPVFAIAVAFLIVEIQECIRKKYGFLRSIREIWQTFWRAIVTILVPFALLIFVYAAEGTLSVFIYSAYTVNREIYPNYIAGYGSSIVMSFVEPVINYGMAIADGCRKLVTDFGITKEYLAIVRNVICYAVNVIFWVYYAKKKNIVQTVAIVYFTMMCGTRGFTHEFHSMPYVAVTMFMAAYLIGQFTEYFKTCNVREEQISEVQKKKQGICYAGAVVIGITICIYCVQYVGACRSILLTGQNFGSAQKNDVNNIAYWVHTLTDADEKVLLTTIEPQILVEADRIPYRTGISAPWMYEAFAEEEMSNLEENAPRVAIYAPEYNLWGYDLTEYAPDFAAYMSENYTPLDEKKFPELYIRNDYLGVAKAIYNE</sequence>
<evidence type="ECO:0008006" key="4">
    <source>
        <dbReference type="Google" id="ProtNLM"/>
    </source>
</evidence>
<keyword evidence="1" id="KW-1133">Transmembrane helix</keyword>
<keyword evidence="1" id="KW-0812">Transmembrane</keyword>
<organism evidence="2 3">
    <name type="scientific">Roseburia inulinivorans</name>
    <dbReference type="NCBI Taxonomy" id="360807"/>
    <lineage>
        <taxon>Bacteria</taxon>
        <taxon>Bacillati</taxon>
        <taxon>Bacillota</taxon>
        <taxon>Clostridia</taxon>
        <taxon>Lachnospirales</taxon>
        <taxon>Lachnospiraceae</taxon>
        <taxon>Roseburia</taxon>
    </lineage>
</organism>
<accession>A0A173XJI5</accession>
<protein>
    <recommendedName>
        <fullName evidence="4">Glycosyltransferase RgtA/B/C/D-like domain-containing protein</fullName>
    </recommendedName>
</protein>
<feature type="transmembrane region" description="Helical" evidence="1">
    <location>
        <begin position="132"/>
        <end position="159"/>
    </location>
</feature>
<evidence type="ECO:0000256" key="1">
    <source>
        <dbReference type="SAM" id="Phobius"/>
    </source>
</evidence>
<keyword evidence="1" id="KW-0472">Membrane</keyword>
<feature type="transmembrane region" description="Helical" evidence="1">
    <location>
        <begin position="357"/>
        <end position="378"/>
    </location>
</feature>
<dbReference type="EMBL" id="CYYR01000003">
    <property type="protein sequence ID" value="CUN51067.1"/>
    <property type="molecule type" value="Genomic_DNA"/>
</dbReference>
<feature type="transmembrane region" description="Helical" evidence="1">
    <location>
        <begin position="306"/>
        <end position="325"/>
    </location>
</feature>
<feature type="transmembrane region" description="Helical" evidence="1">
    <location>
        <begin position="224"/>
        <end position="244"/>
    </location>
</feature>
<reference evidence="2 3" key="1">
    <citation type="submission" date="2015-09" db="EMBL/GenBank/DDBJ databases">
        <authorList>
            <consortium name="Pathogen Informatics"/>
        </authorList>
    </citation>
    <scope>NUCLEOTIDE SEQUENCE [LARGE SCALE GENOMIC DNA]</scope>
    <source>
        <strain evidence="2 3">2789STDY5608835</strain>
    </source>
</reference>
<evidence type="ECO:0000313" key="3">
    <source>
        <dbReference type="Proteomes" id="UP000095395"/>
    </source>
</evidence>
<feature type="transmembrane region" description="Helical" evidence="1">
    <location>
        <begin position="171"/>
        <end position="203"/>
    </location>
</feature>
<dbReference type="Proteomes" id="UP000095395">
    <property type="component" value="Unassembled WGS sequence"/>
</dbReference>
<feature type="transmembrane region" description="Helical" evidence="1">
    <location>
        <begin position="20"/>
        <end position="37"/>
    </location>
</feature>